<dbReference type="Gene3D" id="2.40.50.100">
    <property type="match status" value="1"/>
</dbReference>
<reference evidence="3 4" key="1">
    <citation type="submission" date="2019-07" db="EMBL/GenBank/DDBJ databases">
        <title>Qingshengfaniella alkalisoli gen. nov., sp. nov., isolated from saline soil.</title>
        <authorList>
            <person name="Xu L."/>
            <person name="Huang X.-X."/>
            <person name="Sun J.-Q."/>
        </authorList>
    </citation>
    <scope>NUCLEOTIDE SEQUENCE [LARGE SCALE GENOMIC DNA]</scope>
    <source>
        <strain evidence="3 4">DSM 27279</strain>
    </source>
</reference>
<comment type="caution">
    <text evidence="3">The sequence shown here is derived from an EMBL/GenBank/DDBJ whole genome shotgun (WGS) entry which is preliminary data.</text>
</comment>
<dbReference type="EMBL" id="VLTJ01000039">
    <property type="protein sequence ID" value="TSH90055.1"/>
    <property type="molecule type" value="Genomic_DNA"/>
</dbReference>
<dbReference type="InterPro" id="IPR050093">
    <property type="entry name" value="ABC_SmlMolc_Importer"/>
</dbReference>
<dbReference type="InterPro" id="IPR027417">
    <property type="entry name" value="P-loop_NTPase"/>
</dbReference>
<dbReference type="Gene3D" id="3.40.50.300">
    <property type="entry name" value="P-loop containing nucleotide triphosphate hydrolases"/>
    <property type="match status" value="1"/>
</dbReference>
<dbReference type="GO" id="GO:0016887">
    <property type="term" value="F:ATP hydrolysis activity"/>
    <property type="evidence" value="ECO:0007669"/>
    <property type="project" value="InterPro"/>
</dbReference>
<protein>
    <submittedName>
        <fullName evidence="3">ABC transporter ATP-binding protein</fullName>
    </submittedName>
</protein>
<feature type="domain" description="ABC transporter" evidence="2">
    <location>
        <begin position="2"/>
        <end position="225"/>
    </location>
</feature>
<sequence>MVRNYGKGVTVGPIDCSIRHGEFVSLLGPSGRGKTTMLRCMAGFERVDSGSITVDGQDITATPPYRRGIGLVFQNYALFPHLIVRENVGFGLKVQKAVPQAQRPGRVAEALEMVGLSHLAERYPAQLSGGQQQRVGPREIYAFPANHFVADFIGASNLLKVVTFERNGTGAIAVLNGGNRMACRASGKGTHGQHWISIRPESIKPVSGDVADGHNVFRAKVLSEVFCGDKCEVSVQLSCAHSGTALPSPVTMHLTPQARLQEGTLVGIAPDDVLLLGEAA</sequence>
<dbReference type="SUPFAM" id="SSF52540">
    <property type="entry name" value="P-loop containing nucleoside triphosphate hydrolases"/>
    <property type="match status" value="1"/>
</dbReference>
<dbReference type="InterPro" id="IPR003439">
    <property type="entry name" value="ABC_transporter-like_ATP-bd"/>
</dbReference>
<dbReference type="PROSITE" id="PS50893">
    <property type="entry name" value="ABC_TRANSPORTER_2"/>
    <property type="match status" value="1"/>
</dbReference>
<proteinExistence type="predicted"/>
<keyword evidence="3" id="KW-0547">Nucleotide-binding</keyword>
<dbReference type="InterPro" id="IPR008995">
    <property type="entry name" value="Mo/tungstate-bd_C_term_dom"/>
</dbReference>
<evidence type="ECO:0000259" key="2">
    <source>
        <dbReference type="PROSITE" id="PS50893"/>
    </source>
</evidence>
<accession>A0A556AAY6</accession>
<dbReference type="PANTHER" id="PTHR42781">
    <property type="entry name" value="SPERMIDINE/PUTRESCINE IMPORT ATP-BINDING PROTEIN POTA"/>
    <property type="match status" value="1"/>
</dbReference>
<organism evidence="3 4">
    <name type="scientific">Verticiella sediminum</name>
    <dbReference type="NCBI Taxonomy" id="1247510"/>
    <lineage>
        <taxon>Bacteria</taxon>
        <taxon>Pseudomonadati</taxon>
        <taxon>Pseudomonadota</taxon>
        <taxon>Betaproteobacteria</taxon>
        <taxon>Burkholderiales</taxon>
        <taxon>Alcaligenaceae</taxon>
        <taxon>Verticiella</taxon>
    </lineage>
</organism>
<dbReference type="AlphaFoldDB" id="A0A556AAY6"/>
<gene>
    <name evidence="3" type="ORF">FOZ76_19575</name>
</gene>
<keyword evidence="1" id="KW-0813">Transport</keyword>
<keyword evidence="3" id="KW-0067">ATP-binding</keyword>
<dbReference type="Proteomes" id="UP000318405">
    <property type="component" value="Unassembled WGS sequence"/>
</dbReference>
<evidence type="ECO:0000313" key="4">
    <source>
        <dbReference type="Proteomes" id="UP000318405"/>
    </source>
</evidence>
<evidence type="ECO:0000313" key="3">
    <source>
        <dbReference type="EMBL" id="TSH90055.1"/>
    </source>
</evidence>
<dbReference type="OrthoDB" id="5298774at2"/>
<dbReference type="PANTHER" id="PTHR42781:SF4">
    <property type="entry name" value="SPERMIDINE_PUTRESCINE IMPORT ATP-BINDING PROTEIN POTA"/>
    <property type="match status" value="1"/>
</dbReference>
<keyword evidence="4" id="KW-1185">Reference proteome</keyword>
<dbReference type="Pfam" id="PF00005">
    <property type="entry name" value="ABC_tran"/>
    <property type="match status" value="1"/>
</dbReference>
<name>A0A556AAY6_9BURK</name>
<dbReference type="SUPFAM" id="SSF50331">
    <property type="entry name" value="MOP-like"/>
    <property type="match status" value="1"/>
</dbReference>
<evidence type="ECO:0000256" key="1">
    <source>
        <dbReference type="ARBA" id="ARBA00022448"/>
    </source>
</evidence>
<dbReference type="GO" id="GO:0005524">
    <property type="term" value="F:ATP binding"/>
    <property type="evidence" value="ECO:0007669"/>
    <property type="project" value="UniProtKB-KW"/>
</dbReference>